<dbReference type="PANTHER" id="PTHR38626:SF4">
    <property type="entry name" value="SKN-1 DEPENDENT ZYGOTIC TRANSCRIPT"/>
    <property type="match status" value="1"/>
</dbReference>
<keyword evidence="3" id="KW-0732">Signal</keyword>
<evidence type="ECO:0000256" key="1">
    <source>
        <dbReference type="SAM" id="MobiDB-lite"/>
    </source>
</evidence>
<feature type="compositionally biased region" description="Basic and acidic residues" evidence="1">
    <location>
        <begin position="427"/>
        <end position="437"/>
    </location>
</feature>
<feature type="transmembrane region" description="Helical" evidence="2">
    <location>
        <begin position="233"/>
        <end position="260"/>
    </location>
</feature>
<name>A0A914YXE7_9BILA</name>
<accession>A0A914YXE7</accession>
<reference evidence="6" key="1">
    <citation type="submission" date="2022-11" db="UniProtKB">
        <authorList>
            <consortium name="WormBaseParasite"/>
        </authorList>
    </citation>
    <scope>IDENTIFICATION</scope>
</reference>
<protein>
    <recommendedName>
        <fullName evidence="4">C2 domain-containing protein</fullName>
    </recommendedName>
</protein>
<organism evidence="5 6">
    <name type="scientific">Panagrolaimus superbus</name>
    <dbReference type="NCBI Taxonomy" id="310955"/>
    <lineage>
        <taxon>Eukaryota</taxon>
        <taxon>Metazoa</taxon>
        <taxon>Ecdysozoa</taxon>
        <taxon>Nematoda</taxon>
        <taxon>Chromadorea</taxon>
        <taxon>Rhabditida</taxon>
        <taxon>Tylenchina</taxon>
        <taxon>Panagrolaimomorpha</taxon>
        <taxon>Panagrolaimoidea</taxon>
        <taxon>Panagrolaimidae</taxon>
        <taxon>Panagrolaimus</taxon>
    </lineage>
</organism>
<dbReference type="InterPro" id="IPR057569">
    <property type="entry name" value="C2_nem"/>
</dbReference>
<feature type="region of interest" description="Disordered" evidence="1">
    <location>
        <begin position="412"/>
        <end position="437"/>
    </location>
</feature>
<keyword evidence="2" id="KW-0812">Transmembrane</keyword>
<dbReference type="Proteomes" id="UP000887577">
    <property type="component" value="Unplaced"/>
</dbReference>
<evidence type="ECO:0000256" key="2">
    <source>
        <dbReference type="SAM" id="Phobius"/>
    </source>
</evidence>
<feature type="domain" description="C2" evidence="4">
    <location>
        <begin position="35"/>
        <end position="198"/>
    </location>
</feature>
<keyword evidence="2" id="KW-1133">Transmembrane helix</keyword>
<dbReference type="AlphaFoldDB" id="A0A914YXE7"/>
<evidence type="ECO:0000256" key="3">
    <source>
        <dbReference type="SAM" id="SignalP"/>
    </source>
</evidence>
<evidence type="ECO:0000313" key="5">
    <source>
        <dbReference type="Proteomes" id="UP000887577"/>
    </source>
</evidence>
<feature type="compositionally biased region" description="Polar residues" evidence="1">
    <location>
        <begin position="412"/>
        <end position="425"/>
    </location>
</feature>
<evidence type="ECO:0000259" key="4">
    <source>
        <dbReference type="Pfam" id="PF25330"/>
    </source>
</evidence>
<keyword evidence="5" id="KW-1185">Reference proteome</keyword>
<dbReference type="InterPro" id="IPR040426">
    <property type="entry name" value="C05B5.4-like"/>
</dbReference>
<feature type="signal peptide" evidence="3">
    <location>
        <begin position="1"/>
        <end position="19"/>
    </location>
</feature>
<evidence type="ECO:0000313" key="6">
    <source>
        <dbReference type="WBParaSite" id="PSU_v2.g478.t1"/>
    </source>
</evidence>
<feature type="chain" id="PRO_5037271751" description="C2 domain-containing protein" evidence="3">
    <location>
        <begin position="20"/>
        <end position="437"/>
    </location>
</feature>
<dbReference type="Pfam" id="PF25330">
    <property type="entry name" value="C2_nem"/>
    <property type="match status" value="1"/>
</dbReference>
<proteinExistence type="predicted"/>
<sequence length="437" mass="49091">MKTLYYHIFILSLFAIVNASTTVMASGMEAPEGAFWLTTELIGVTFTPGCLTTKYCVKPTFKVIQTLLNVPETPTMSWPINENLTKDGREHTFVTYWTSGEPKYVSFNVEIVGKDPTFAFSRVCDQSPETKVFQPDNAYLRQALHPRLLCLFPALRARRHLGNDHKKVPAQVDDSPIEFTLVGQCFNATFAVRKHLERCPWCPDHNLHVSLSNVVEPENENIDMASFIANNGLLYSIIILIASFLITVTGIIICACIYCCKRKTLKRTKSERSINKTLYHQRALPPNHFHPAMHQTLLKNRSNYDEDEHHYTMPMVPSETMEHRYETPWDRKYRPIQQYWNPSSVSHKSEMTVTSPIESSSALGSISTDRTTIGGGNSGGSLPGVSHYHSGSFINGVTHGMINSDGTVRMSSNFQNTSPISATTHCSRHDDSGHDSV</sequence>
<dbReference type="PANTHER" id="PTHR38626">
    <property type="entry name" value="SKN-1 DEPENDENT ZYGOTIC TRANSCRIPT-RELATED"/>
    <property type="match status" value="1"/>
</dbReference>
<keyword evidence="2" id="KW-0472">Membrane</keyword>
<dbReference type="WBParaSite" id="PSU_v2.g478.t1">
    <property type="protein sequence ID" value="PSU_v2.g478.t1"/>
    <property type="gene ID" value="PSU_v2.g478"/>
</dbReference>